<proteinExistence type="predicted"/>
<evidence type="ECO:0000313" key="8">
    <source>
        <dbReference type="Proteomes" id="UP000008672"/>
    </source>
</evidence>
<feature type="domain" description="RING-type" evidence="6">
    <location>
        <begin position="12"/>
        <end position="59"/>
    </location>
</feature>
<feature type="transmembrane region" description="Helical" evidence="5">
    <location>
        <begin position="150"/>
        <end position="175"/>
    </location>
</feature>
<dbReference type="EMBL" id="AFYH01090759">
    <property type="status" value="NOT_ANNOTATED_CDS"/>
    <property type="molecule type" value="Genomic_DNA"/>
</dbReference>
<evidence type="ECO:0000256" key="2">
    <source>
        <dbReference type="ARBA" id="ARBA00022771"/>
    </source>
</evidence>
<dbReference type="PANTHER" id="PTHR22791">
    <property type="entry name" value="RING-TYPE DOMAIN-CONTAINING PROTEIN"/>
    <property type="match status" value="1"/>
</dbReference>
<dbReference type="GO" id="GO:0008270">
    <property type="term" value="F:zinc ion binding"/>
    <property type="evidence" value="ECO:0007669"/>
    <property type="project" value="UniProtKB-KW"/>
</dbReference>
<dbReference type="GeneTree" id="ENSGT00940000166999"/>
<dbReference type="InterPro" id="IPR013083">
    <property type="entry name" value="Znf_RING/FYVE/PHD"/>
</dbReference>
<accession>M3XIK9</accession>
<reference evidence="7" key="3">
    <citation type="submission" date="2025-09" db="UniProtKB">
        <authorList>
            <consortium name="Ensembl"/>
        </authorList>
    </citation>
    <scope>IDENTIFICATION</scope>
</reference>
<dbReference type="PANTHER" id="PTHR22791:SF1">
    <property type="entry name" value="RING FINGER PROTEIN 225"/>
    <property type="match status" value="1"/>
</dbReference>
<dbReference type="Pfam" id="PF14634">
    <property type="entry name" value="zf-RING_5"/>
    <property type="match status" value="1"/>
</dbReference>
<evidence type="ECO:0000259" key="6">
    <source>
        <dbReference type="PROSITE" id="PS50089"/>
    </source>
</evidence>
<dbReference type="InterPro" id="IPR001841">
    <property type="entry name" value="Znf_RING"/>
</dbReference>
<keyword evidence="3" id="KW-0862">Zinc</keyword>
<dbReference type="KEGG" id="lcm:102365839"/>
<dbReference type="GO" id="GO:0016567">
    <property type="term" value="P:protein ubiquitination"/>
    <property type="evidence" value="ECO:0007669"/>
    <property type="project" value="TreeGrafter"/>
</dbReference>
<name>M3XIK9_LATCH</name>
<keyword evidence="5" id="KW-0812">Transmembrane</keyword>
<organism evidence="7 8">
    <name type="scientific">Latimeria chalumnae</name>
    <name type="common">Coelacanth</name>
    <dbReference type="NCBI Taxonomy" id="7897"/>
    <lineage>
        <taxon>Eukaryota</taxon>
        <taxon>Metazoa</taxon>
        <taxon>Chordata</taxon>
        <taxon>Craniata</taxon>
        <taxon>Vertebrata</taxon>
        <taxon>Euteleostomi</taxon>
        <taxon>Coelacanthiformes</taxon>
        <taxon>Coelacanthidae</taxon>
        <taxon>Latimeria</taxon>
    </lineage>
</organism>
<evidence type="ECO:0000256" key="5">
    <source>
        <dbReference type="SAM" id="Phobius"/>
    </source>
</evidence>
<keyword evidence="5" id="KW-1133">Transmembrane helix</keyword>
<dbReference type="Bgee" id="ENSLACG00000022217">
    <property type="expression patterns" value="Expressed in pelvic fin and 1 other cell type or tissue"/>
</dbReference>
<keyword evidence="2 4" id="KW-0863">Zinc-finger</keyword>
<evidence type="ECO:0000313" key="7">
    <source>
        <dbReference type="Ensembl" id="ENSLACP00000022565.1"/>
    </source>
</evidence>
<dbReference type="Gene3D" id="3.30.40.10">
    <property type="entry name" value="Zinc/RING finger domain, C3HC4 (zinc finger)"/>
    <property type="match status" value="1"/>
</dbReference>
<protein>
    <submittedName>
        <fullName evidence="7">Ring finger protein 225</fullName>
    </submittedName>
</protein>
<keyword evidence="8" id="KW-1185">Reference proteome</keyword>
<dbReference type="Proteomes" id="UP000008672">
    <property type="component" value="Unassembled WGS sequence"/>
</dbReference>
<dbReference type="AlphaFoldDB" id="M3XIK9"/>
<dbReference type="eggNOG" id="KOG2177">
    <property type="taxonomic scope" value="Eukaryota"/>
</dbReference>
<dbReference type="InterPro" id="IPR017907">
    <property type="entry name" value="Znf_RING_CS"/>
</dbReference>
<keyword evidence="1" id="KW-0479">Metal-binding</keyword>
<reference evidence="7" key="2">
    <citation type="submission" date="2025-08" db="UniProtKB">
        <authorList>
            <consortium name="Ensembl"/>
        </authorList>
    </citation>
    <scope>IDENTIFICATION</scope>
</reference>
<gene>
    <name evidence="7" type="primary">LOC102365839</name>
</gene>
<reference evidence="8" key="1">
    <citation type="submission" date="2011-08" db="EMBL/GenBank/DDBJ databases">
        <title>The draft genome of Latimeria chalumnae.</title>
        <authorList>
            <person name="Di Palma F."/>
            <person name="Alfoldi J."/>
            <person name="Johnson J."/>
            <person name="Berlin A."/>
            <person name="Gnerre S."/>
            <person name="Jaffe D."/>
            <person name="MacCallum I."/>
            <person name="Young S."/>
            <person name="Walker B.J."/>
            <person name="Lander E."/>
            <person name="Lindblad-Toh K."/>
        </authorList>
    </citation>
    <scope>NUCLEOTIDE SEQUENCE [LARGE SCALE GENOMIC DNA]</scope>
    <source>
        <strain evidence="8">Wild caught</strain>
    </source>
</reference>
<dbReference type="OMA" id="TIGLITC"/>
<dbReference type="SUPFAM" id="SSF57850">
    <property type="entry name" value="RING/U-box"/>
    <property type="match status" value="1"/>
</dbReference>
<dbReference type="InterPro" id="IPR051435">
    <property type="entry name" value="RING_finger_E3_ubiq-ligases"/>
</dbReference>
<dbReference type="OrthoDB" id="342730at2759"/>
<dbReference type="HOGENOM" id="CLU_1342868_0_0_1"/>
<dbReference type="STRING" id="7897.ENSLACP00000022565"/>
<dbReference type="InParanoid" id="M3XIK9"/>
<sequence>MASEASENEVECVICFSQYDNIFKLPKVLNCHHIFCLECLAKINVNSVREKEVTCPICREVTPLPRGKGLPALDNDSILLSQLPPEMQKAQSIRFSRNKGRLYIKQKPASKSLLKNVHVNTISQSLDVGRPPLPQIHLNSSRVSFTQGSWCFLVVATAVILLTLALVLAGVFVFVGSTSGNFSSSITNPTMETPSQNFTNLDLP</sequence>
<keyword evidence="5" id="KW-0472">Membrane</keyword>
<dbReference type="SMART" id="SM00184">
    <property type="entry name" value="RING"/>
    <property type="match status" value="1"/>
</dbReference>
<dbReference type="GO" id="GO:0061630">
    <property type="term" value="F:ubiquitin protein ligase activity"/>
    <property type="evidence" value="ECO:0007669"/>
    <property type="project" value="TreeGrafter"/>
</dbReference>
<dbReference type="PROSITE" id="PS50089">
    <property type="entry name" value="ZF_RING_2"/>
    <property type="match status" value="1"/>
</dbReference>
<evidence type="ECO:0000256" key="3">
    <source>
        <dbReference type="ARBA" id="ARBA00022833"/>
    </source>
</evidence>
<evidence type="ECO:0000256" key="4">
    <source>
        <dbReference type="PROSITE-ProRule" id="PRU00175"/>
    </source>
</evidence>
<dbReference type="PROSITE" id="PS00518">
    <property type="entry name" value="ZF_RING_1"/>
    <property type="match status" value="1"/>
</dbReference>
<evidence type="ECO:0000256" key="1">
    <source>
        <dbReference type="ARBA" id="ARBA00022723"/>
    </source>
</evidence>
<dbReference type="Ensembl" id="ENSLACT00000025582.1">
    <property type="protein sequence ID" value="ENSLACP00000022565.1"/>
    <property type="gene ID" value="ENSLACG00000022217.1"/>
</dbReference>